<keyword evidence="1" id="KW-0472">Membrane</keyword>
<evidence type="ECO:0000313" key="3">
    <source>
        <dbReference type="EMBL" id="CAB9531220.1"/>
    </source>
</evidence>
<evidence type="ECO:0000256" key="1">
    <source>
        <dbReference type="SAM" id="Phobius"/>
    </source>
</evidence>
<sequence length="241" mass="26284">MIRFLLSWSTLWLCVAVIEAGGFDVYYMGDASCSQGGYELHLNALSVDCGNGNGGSCSLSEGDELDISATFTTLYSFPEKFRLWAKICTPYGEIDSSGCKMITYNTLIYACDYLGGNCPYAGTYNAEATLTLSESTVEYLQDTGYESFMIVLRASASGYLSNNAYGVSCSIPLVAAYNDEDDDGNSEYYSSGSYYQVSSVGLVFVLLSLVSMYLYGGKQRRQCATQAREESDEKASEFVLS</sequence>
<keyword evidence="1" id="KW-1133">Transmembrane helix</keyword>
<keyword evidence="4" id="KW-1185">Reference proteome</keyword>
<organism evidence="3 4">
    <name type="scientific">Seminavis robusta</name>
    <dbReference type="NCBI Taxonomy" id="568900"/>
    <lineage>
        <taxon>Eukaryota</taxon>
        <taxon>Sar</taxon>
        <taxon>Stramenopiles</taxon>
        <taxon>Ochrophyta</taxon>
        <taxon>Bacillariophyta</taxon>
        <taxon>Bacillariophyceae</taxon>
        <taxon>Bacillariophycidae</taxon>
        <taxon>Naviculales</taxon>
        <taxon>Naviculaceae</taxon>
        <taxon>Seminavis</taxon>
    </lineage>
</organism>
<name>A0A9N8I015_9STRA</name>
<dbReference type="Proteomes" id="UP001153069">
    <property type="component" value="Unassembled WGS sequence"/>
</dbReference>
<evidence type="ECO:0000256" key="2">
    <source>
        <dbReference type="SAM" id="SignalP"/>
    </source>
</evidence>
<feature type="chain" id="PRO_5040454118" evidence="2">
    <location>
        <begin position="21"/>
        <end position="241"/>
    </location>
</feature>
<gene>
    <name evidence="3" type="ORF">SEMRO_3333_G346910.1</name>
</gene>
<feature type="transmembrane region" description="Helical" evidence="1">
    <location>
        <begin position="194"/>
        <end position="215"/>
    </location>
</feature>
<accession>A0A9N8I015</accession>
<proteinExistence type="predicted"/>
<dbReference type="EMBL" id="CAICTM010003331">
    <property type="protein sequence ID" value="CAB9531220.1"/>
    <property type="molecule type" value="Genomic_DNA"/>
</dbReference>
<protein>
    <submittedName>
        <fullName evidence="3">Uncharacterized protein</fullName>
    </submittedName>
</protein>
<feature type="signal peptide" evidence="2">
    <location>
        <begin position="1"/>
        <end position="20"/>
    </location>
</feature>
<keyword evidence="1" id="KW-0812">Transmembrane</keyword>
<keyword evidence="2" id="KW-0732">Signal</keyword>
<comment type="caution">
    <text evidence="3">The sequence shown here is derived from an EMBL/GenBank/DDBJ whole genome shotgun (WGS) entry which is preliminary data.</text>
</comment>
<dbReference type="AlphaFoldDB" id="A0A9N8I015"/>
<reference evidence="3" key="1">
    <citation type="submission" date="2020-06" db="EMBL/GenBank/DDBJ databases">
        <authorList>
            <consortium name="Plant Systems Biology data submission"/>
        </authorList>
    </citation>
    <scope>NUCLEOTIDE SEQUENCE</scope>
    <source>
        <strain evidence="3">D6</strain>
    </source>
</reference>
<evidence type="ECO:0000313" key="4">
    <source>
        <dbReference type="Proteomes" id="UP001153069"/>
    </source>
</evidence>